<protein>
    <recommendedName>
        <fullName evidence="4">Secreted protein</fullName>
    </recommendedName>
</protein>
<gene>
    <name evidence="2" type="ORF">AVEN_46311_1</name>
</gene>
<dbReference type="AlphaFoldDB" id="A0A4Y2KAS9"/>
<evidence type="ECO:0000256" key="1">
    <source>
        <dbReference type="SAM" id="SignalP"/>
    </source>
</evidence>
<proteinExistence type="predicted"/>
<organism evidence="2 3">
    <name type="scientific">Araneus ventricosus</name>
    <name type="common">Orbweaver spider</name>
    <name type="synonym">Epeira ventricosa</name>
    <dbReference type="NCBI Taxonomy" id="182803"/>
    <lineage>
        <taxon>Eukaryota</taxon>
        <taxon>Metazoa</taxon>
        <taxon>Ecdysozoa</taxon>
        <taxon>Arthropoda</taxon>
        <taxon>Chelicerata</taxon>
        <taxon>Arachnida</taxon>
        <taxon>Araneae</taxon>
        <taxon>Araneomorphae</taxon>
        <taxon>Entelegynae</taxon>
        <taxon>Araneoidea</taxon>
        <taxon>Araneidae</taxon>
        <taxon>Araneus</taxon>
    </lineage>
</organism>
<accession>A0A4Y2KAS9</accession>
<dbReference type="Proteomes" id="UP000499080">
    <property type="component" value="Unassembled WGS sequence"/>
</dbReference>
<sequence>MRFSSCFSLVILTSRVQVTRGLFCDGPRNFEPRTDDKDDSFACIPLFKLPHYTSVRTFDFLRMIQRVTGRTVTIFSEIRFRAWKTSGSEPDTLPLGHCVLVLR</sequence>
<evidence type="ECO:0000313" key="3">
    <source>
        <dbReference type="Proteomes" id="UP000499080"/>
    </source>
</evidence>
<keyword evidence="3" id="KW-1185">Reference proteome</keyword>
<evidence type="ECO:0000313" key="2">
    <source>
        <dbReference type="EMBL" id="GBM98815.1"/>
    </source>
</evidence>
<feature type="signal peptide" evidence="1">
    <location>
        <begin position="1"/>
        <end position="21"/>
    </location>
</feature>
<feature type="chain" id="PRO_5021222301" description="Secreted protein" evidence="1">
    <location>
        <begin position="22"/>
        <end position="103"/>
    </location>
</feature>
<name>A0A4Y2KAS9_ARAVE</name>
<dbReference type="EMBL" id="BGPR01004360">
    <property type="protein sequence ID" value="GBM98815.1"/>
    <property type="molecule type" value="Genomic_DNA"/>
</dbReference>
<keyword evidence="1" id="KW-0732">Signal</keyword>
<comment type="caution">
    <text evidence="2">The sequence shown here is derived from an EMBL/GenBank/DDBJ whole genome shotgun (WGS) entry which is preliminary data.</text>
</comment>
<reference evidence="2 3" key="1">
    <citation type="journal article" date="2019" name="Sci. Rep.">
        <title>Orb-weaving spider Araneus ventricosus genome elucidates the spidroin gene catalogue.</title>
        <authorList>
            <person name="Kono N."/>
            <person name="Nakamura H."/>
            <person name="Ohtoshi R."/>
            <person name="Moran D.A.P."/>
            <person name="Shinohara A."/>
            <person name="Yoshida Y."/>
            <person name="Fujiwara M."/>
            <person name="Mori M."/>
            <person name="Tomita M."/>
            <person name="Arakawa K."/>
        </authorList>
    </citation>
    <scope>NUCLEOTIDE SEQUENCE [LARGE SCALE GENOMIC DNA]</scope>
</reference>
<evidence type="ECO:0008006" key="4">
    <source>
        <dbReference type="Google" id="ProtNLM"/>
    </source>
</evidence>